<proteinExistence type="predicted"/>
<dbReference type="Proteomes" id="UP000053257">
    <property type="component" value="Unassembled WGS sequence"/>
</dbReference>
<keyword evidence="1" id="KW-1133">Transmembrane helix</keyword>
<protein>
    <submittedName>
        <fullName evidence="2">Uncharacterized protein</fullName>
    </submittedName>
</protein>
<feature type="transmembrane region" description="Helical" evidence="1">
    <location>
        <begin position="26"/>
        <end position="46"/>
    </location>
</feature>
<feature type="transmembrane region" description="Helical" evidence="1">
    <location>
        <begin position="97"/>
        <end position="114"/>
    </location>
</feature>
<keyword evidence="1" id="KW-0812">Transmembrane</keyword>
<feature type="transmembrane region" description="Helical" evidence="1">
    <location>
        <begin position="135"/>
        <end position="158"/>
    </location>
</feature>
<organism evidence="2 3">
    <name type="scientific">Phlebiopsis gigantea (strain 11061_1 CR5-6)</name>
    <name type="common">White-rot fungus</name>
    <name type="synonym">Peniophora gigantea</name>
    <dbReference type="NCBI Taxonomy" id="745531"/>
    <lineage>
        <taxon>Eukaryota</taxon>
        <taxon>Fungi</taxon>
        <taxon>Dikarya</taxon>
        <taxon>Basidiomycota</taxon>
        <taxon>Agaricomycotina</taxon>
        <taxon>Agaricomycetes</taxon>
        <taxon>Polyporales</taxon>
        <taxon>Phanerochaetaceae</taxon>
        <taxon>Phlebiopsis</taxon>
    </lineage>
</organism>
<evidence type="ECO:0000313" key="2">
    <source>
        <dbReference type="EMBL" id="KIP05344.1"/>
    </source>
</evidence>
<dbReference type="STRING" id="745531.A0A0C3NK66"/>
<dbReference type="OrthoDB" id="3046318at2759"/>
<keyword evidence="3" id="KW-1185">Reference proteome</keyword>
<evidence type="ECO:0000313" key="3">
    <source>
        <dbReference type="Proteomes" id="UP000053257"/>
    </source>
</evidence>
<dbReference type="HOGENOM" id="CLU_997866_0_0_1"/>
<reference evidence="2 3" key="1">
    <citation type="journal article" date="2014" name="PLoS Genet.">
        <title>Analysis of the Phlebiopsis gigantea genome, transcriptome and secretome provides insight into its pioneer colonization strategies of wood.</title>
        <authorList>
            <person name="Hori C."/>
            <person name="Ishida T."/>
            <person name="Igarashi K."/>
            <person name="Samejima M."/>
            <person name="Suzuki H."/>
            <person name="Master E."/>
            <person name="Ferreira P."/>
            <person name="Ruiz-Duenas F.J."/>
            <person name="Held B."/>
            <person name="Canessa P."/>
            <person name="Larrondo L.F."/>
            <person name="Schmoll M."/>
            <person name="Druzhinina I.S."/>
            <person name="Kubicek C.P."/>
            <person name="Gaskell J.A."/>
            <person name="Kersten P."/>
            <person name="St John F."/>
            <person name="Glasner J."/>
            <person name="Sabat G."/>
            <person name="Splinter BonDurant S."/>
            <person name="Syed K."/>
            <person name="Yadav J."/>
            <person name="Mgbeahuruike A.C."/>
            <person name="Kovalchuk A."/>
            <person name="Asiegbu F.O."/>
            <person name="Lackner G."/>
            <person name="Hoffmeister D."/>
            <person name="Rencoret J."/>
            <person name="Gutierrez A."/>
            <person name="Sun H."/>
            <person name="Lindquist E."/>
            <person name="Barry K."/>
            <person name="Riley R."/>
            <person name="Grigoriev I.V."/>
            <person name="Henrissat B."/>
            <person name="Kues U."/>
            <person name="Berka R.M."/>
            <person name="Martinez A.T."/>
            <person name="Covert S.F."/>
            <person name="Blanchette R.A."/>
            <person name="Cullen D."/>
        </authorList>
    </citation>
    <scope>NUCLEOTIDE SEQUENCE [LARGE SCALE GENOMIC DNA]</scope>
    <source>
        <strain evidence="2 3">11061_1 CR5-6</strain>
    </source>
</reference>
<keyword evidence="1" id="KW-0472">Membrane</keyword>
<name>A0A0C3NK66_PHLG1</name>
<dbReference type="AlphaFoldDB" id="A0A0C3NK66"/>
<feature type="transmembrane region" description="Helical" evidence="1">
    <location>
        <begin position="187"/>
        <end position="209"/>
    </location>
</feature>
<feature type="transmembrane region" description="Helical" evidence="1">
    <location>
        <begin position="58"/>
        <end position="77"/>
    </location>
</feature>
<gene>
    <name evidence="2" type="ORF">PHLGIDRAFT_155474</name>
</gene>
<accession>A0A0C3NK66</accession>
<dbReference type="EMBL" id="KN840546">
    <property type="protein sequence ID" value="KIP05344.1"/>
    <property type="molecule type" value="Genomic_DNA"/>
</dbReference>
<evidence type="ECO:0000256" key="1">
    <source>
        <dbReference type="SAM" id="Phobius"/>
    </source>
</evidence>
<sequence length="279" mass="31435">MGFVLRWLTTSVPGDSTPDLSYLRTAYFALQLGGGHIGLPLLILIFVSSRRVYRPASVINFCSTWVVYSVSYSLLLYTDRRPPSFTLCLAQSAMIHGAPPMAVVAGLGVVLQVYSTFQLPWQCRCLAPLSRLPRWILVLLIVTPPYLVFAVFATSAAFTGLKDPPSLSFENRLYCSIKPKASPFNQFAVPVFCTVILGTIIAVETTMIVQYCRRWLHVKHAFPLVNRRPSLSPLLRFRWSRLSFLALKGATYRIRARRRLVSIWKLRGISTAIRAHDID</sequence>